<organism evidence="1 2">
    <name type="scientific">Pseudoalteromonas byunsanensis</name>
    <dbReference type="NCBI Taxonomy" id="327939"/>
    <lineage>
        <taxon>Bacteria</taxon>
        <taxon>Pseudomonadati</taxon>
        <taxon>Pseudomonadota</taxon>
        <taxon>Gammaproteobacteria</taxon>
        <taxon>Alteromonadales</taxon>
        <taxon>Pseudoalteromonadaceae</taxon>
        <taxon>Pseudoalteromonas</taxon>
    </lineage>
</organism>
<dbReference type="AlphaFoldDB" id="A0A1S1N2B3"/>
<keyword evidence="2" id="KW-1185">Reference proteome</keyword>
<dbReference type="Proteomes" id="UP000180253">
    <property type="component" value="Unassembled WGS sequence"/>
</dbReference>
<reference evidence="1 2" key="1">
    <citation type="submission" date="2016-10" db="EMBL/GenBank/DDBJ databases">
        <title>Pseudoalteromonas amylolytica sp. nov., isolated from the surface seawater.</title>
        <authorList>
            <person name="Wu Y.-H."/>
            <person name="Cheng H."/>
            <person name="Jin X.-B."/>
            <person name="Wang C.-S."/>
            <person name="Xu X.-W."/>
        </authorList>
    </citation>
    <scope>NUCLEOTIDE SEQUENCE [LARGE SCALE GENOMIC DNA]</scope>
    <source>
        <strain evidence="1 2">JCM 12483</strain>
    </source>
</reference>
<accession>A0A1S1N2B3</accession>
<sequence length="103" mass="11858">MGVTYFLSLDINSDGCHLFSYKINNSDPIDFIDFINSDGCHLFSYKINNSDPIDFNHLPIVGMILITSSDKVSWFVIESLFNVFLKWLSFEFLEQKANCFCPV</sequence>
<protein>
    <submittedName>
        <fullName evidence="1">Uncharacterized protein</fullName>
    </submittedName>
</protein>
<dbReference type="EMBL" id="MNAN01000037">
    <property type="protein sequence ID" value="OHU93506.1"/>
    <property type="molecule type" value="Genomic_DNA"/>
</dbReference>
<comment type="caution">
    <text evidence="1">The sequence shown here is derived from an EMBL/GenBank/DDBJ whole genome shotgun (WGS) entry which is preliminary data.</text>
</comment>
<evidence type="ECO:0000313" key="2">
    <source>
        <dbReference type="Proteomes" id="UP000180253"/>
    </source>
</evidence>
<proteinExistence type="predicted"/>
<evidence type="ECO:0000313" key="1">
    <source>
        <dbReference type="EMBL" id="OHU93506.1"/>
    </source>
</evidence>
<gene>
    <name evidence="1" type="ORF">BIW53_19320</name>
</gene>
<name>A0A1S1N2B3_9GAMM</name>